<accession>X1UAH8</accession>
<reference evidence="1" key="1">
    <citation type="journal article" date="2014" name="Front. Microbiol.">
        <title>High frequency of phylogenetically diverse reductive dehalogenase-homologous genes in deep subseafloor sedimentary metagenomes.</title>
        <authorList>
            <person name="Kawai M."/>
            <person name="Futagami T."/>
            <person name="Toyoda A."/>
            <person name="Takaki Y."/>
            <person name="Nishi S."/>
            <person name="Hori S."/>
            <person name="Arai W."/>
            <person name="Tsubouchi T."/>
            <person name="Morono Y."/>
            <person name="Uchiyama I."/>
            <person name="Ito T."/>
            <person name="Fujiyama A."/>
            <person name="Inagaki F."/>
            <person name="Takami H."/>
        </authorList>
    </citation>
    <scope>NUCLEOTIDE SEQUENCE</scope>
    <source>
        <strain evidence="1">Expedition CK06-06</strain>
    </source>
</reference>
<proteinExistence type="predicted"/>
<dbReference type="InterPro" id="IPR029055">
    <property type="entry name" value="Ntn_hydrolases_N"/>
</dbReference>
<feature type="non-terminal residue" evidence="1">
    <location>
        <position position="57"/>
    </location>
</feature>
<gene>
    <name evidence="1" type="ORF">S12H4_49750</name>
</gene>
<evidence type="ECO:0008006" key="2">
    <source>
        <dbReference type="Google" id="ProtNLM"/>
    </source>
</evidence>
<dbReference type="AlphaFoldDB" id="X1UAH8"/>
<comment type="caution">
    <text evidence="1">The sequence shown here is derived from an EMBL/GenBank/DDBJ whole genome shotgun (WGS) entry which is preliminary data.</text>
</comment>
<dbReference type="PANTHER" id="PTHR43881">
    <property type="entry name" value="GAMMA-GLUTAMYLTRANSPEPTIDASE (AFU_ORTHOLOGUE AFUA_4G13580)"/>
    <property type="match status" value="1"/>
</dbReference>
<evidence type="ECO:0000313" key="1">
    <source>
        <dbReference type="EMBL" id="GAJ14469.1"/>
    </source>
</evidence>
<sequence length="57" mass="6115">MKHGFNWDFKYPSQRMPVLAKNIVSTSQPLASQAGLRMLLKGGNAIDAAIAAAITLT</sequence>
<dbReference type="PANTHER" id="PTHR43881:SF1">
    <property type="entry name" value="GAMMA-GLUTAMYLTRANSPEPTIDASE (AFU_ORTHOLOGUE AFUA_4G13580)"/>
    <property type="match status" value="1"/>
</dbReference>
<name>X1UAH8_9ZZZZ</name>
<dbReference type="EMBL" id="BARW01031247">
    <property type="protein sequence ID" value="GAJ14469.1"/>
    <property type="molecule type" value="Genomic_DNA"/>
</dbReference>
<dbReference type="SUPFAM" id="SSF56235">
    <property type="entry name" value="N-terminal nucleophile aminohydrolases (Ntn hydrolases)"/>
    <property type="match status" value="1"/>
</dbReference>
<organism evidence="1">
    <name type="scientific">marine sediment metagenome</name>
    <dbReference type="NCBI Taxonomy" id="412755"/>
    <lineage>
        <taxon>unclassified sequences</taxon>
        <taxon>metagenomes</taxon>
        <taxon>ecological metagenomes</taxon>
    </lineage>
</organism>
<dbReference type="InterPro" id="IPR052896">
    <property type="entry name" value="GGT-like_enzyme"/>
</dbReference>
<protein>
    <recommendedName>
        <fullName evidence="2">Gamma-glutamyltransferase</fullName>
    </recommendedName>
</protein>